<dbReference type="EC" id="3.1.26.4" evidence="6 14"/>
<keyword evidence="11 14" id="KW-0255">Endonuclease</keyword>
<reference evidence="18 19" key="1">
    <citation type="submission" date="2019-12" db="EMBL/GenBank/DDBJ databases">
        <title>Sequence classification of anaerobic respiratory reductive dehalogenases: First we see many, then we see few.</title>
        <authorList>
            <person name="Molenda O."/>
            <person name="Puentes Jacome L.A."/>
            <person name="Cao X."/>
            <person name="Nesbo C.L."/>
            <person name="Tang S."/>
            <person name="Morson N."/>
            <person name="Patron J."/>
            <person name="Lomheim L."/>
            <person name="Wishart D.S."/>
            <person name="Edwards E.A."/>
        </authorList>
    </citation>
    <scope>NUCLEOTIDE SEQUENCE [LARGE SCALE GENOMIC DNA]</scope>
    <source>
        <strain evidence="18 19">12DCA</strain>
    </source>
</reference>
<dbReference type="HAMAP" id="MF_00052_B">
    <property type="entry name" value="RNase_HII_B"/>
    <property type="match status" value="1"/>
</dbReference>
<comment type="subcellular location">
    <subcellularLocation>
        <location evidence="4 14">Cytoplasm</location>
    </subcellularLocation>
</comment>
<protein>
    <recommendedName>
        <fullName evidence="7 14">Ribonuclease HII</fullName>
        <shortName evidence="14">RNase HII</shortName>
        <ecNumber evidence="6 14">3.1.26.4</ecNumber>
    </recommendedName>
</protein>
<dbReference type="Gene3D" id="3.30.420.10">
    <property type="entry name" value="Ribonuclease H-like superfamily/Ribonuclease H"/>
    <property type="match status" value="1"/>
</dbReference>
<dbReference type="Proteomes" id="UP000430508">
    <property type="component" value="Chromosome"/>
</dbReference>
<dbReference type="PANTHER" id="PTHR10954:SF18">
    <property type="entry name" value="RIBONUCLEASE HII"/>
    <property type="match status" value="1"/>
</dbReference>
<evidence type="ECO:0000259" key="17">
    <source>
        <dbReference type="PROSITE" id="PS51975"/>
    </source>
</evidence>
<evidence type="ECO:0000256" key="7">
    <source>
        <dbReference type="ARBA" id="ARBA00019179"/>
    </source>
</evidence>
<feature type="domain" description="RNase H type-2" evidence="17">
    <location>
        <begin position="23"/>
        <end position="212"/>
    </location>
</feature>
<dbReference type="InterPro" id="IPR012337">
    <property type="entry name" value="RNaseH-like_sf"/>
</dbReference>
<comment type="catalytic activity">
    <reaction evidence="1 14 15 16">
        <text>Endonucleolytic cleavage to 5'-phosphomonoester.</text>
        <dbReference type="EC" id="3.1.26.4"/>
    </reaction>
</comment>
<evidence type="ECO:0000256" key="9">
    <source>
        <dbReference type="ARBA" id="ARBA00022722"/>
    </source>
</evidence>
<dbReference type="GO" id="GO:0043137">
    <property type="term" value="P:DNA replication, removal of RNA primer"/>
    <property type="evidence" value="ECO:0007669"/>
    <property type="project" value="TreeGrafter"/>
</dbReference>
<evidence type="ECO:0000256" key="16">
    <source>
        <dbReference type="RuleBase" id="RU003515"/>
    </source>
</evidence>
<dbReference type="GO" id="GO:0005737">
    <property type="term" value="C:cytoplasm"/>
    <property type="evidence" value="ECO:0007669"/>
    <property type="project" value="UniProtKB-SubCell"/>
</dbReference>
<dbReference type="RefSeq" id="WP_158208209.1">
    <property type="nucleotide sequence ID" value="NZ_CP046996.1"/>
</dbReference>
<dbReference type="FunFam" id="3.30.420.10:FF:000006">
    <property type="entry name" value="Ribonuclease HII"/>
    <property type="match status" value="1"/>
</dbReference>
<evidence type="ECO:0000313" key="19">
    <source>
        <dbReference type="Proteomes" id="UP000430508"/>
    </source>
</evidence>
<evidence type="ECO:0000256" key="12">
    <source>
        <dbReference type="ARBA" id="ARBA00022801"/>
    </source>
</evidence>
<keyword evidence="9 14" id="KW-0540">Nuclease</keyword>
<keyword evidence="8 14" id="KW-0963">Cytoplasm</keyword>
<dbReference type="GO" id="GO:0032299">
    <property type="term" value="C:ribonuclease H2 complex"/>
    <property type="evidence" value="ECO:0007669"/>
    <property type="project" value="TreeGrafter"/>
</dbReference>
<proteinExistence type="inferred from homology"/>
<keyword evidence="10 14" id="KW-0479">Metal-binding</keyword>
<evidence type="ECO:0000256" key="6">
    <source>
        <dbReference type="ARBA" id="ARBA00012180"/>
    </source>
</evidence>
<evidence type="ECO:0000256" key="5">
    <source>
        <dbReference type="ARBA" id="ARBA00007383"/>
    </source>
</evidence>
<evidence type="ECO:0000256" key="11">
    <source>
        <dbReference type="ARBA" id="ARBA00022759"/>
    </source>
</evidence>
<evidence type="ECO:0000256" key="4">
    <source>
        <dbReference type="ARBA" id="ARBA00004496"/>
    </source>
</evidence>
<dbReference type="NCBIfam" id="NF000594">
    <property type="entry name" value="PRK00015.1-1"/>
    <property type="match status" value="1"/>
</dbReference>
<dbReference type="Pfam" id="PF01351">
    <property type="entry name" value="RNase_HII"/>
    <property type="match status" value="1"/>
</dbReference>
<keyword evidence="13 14" id="KW-0464">Manganese</keyword>
<dbReference type="GO" id="GO:0030145">
    <property type="term" value="F:manganese ion binding"/>
    <property type="evidence" value="ECO:0007669"/>
    <property type="project" value="UniProtKB-UniRule"/>
</dbReference>
<comment type="cofactor">
    <cofactor evidence="2">
        <name>Mg(2+)</name>
        <dbReference type="ChEBI" id="CHEBI:18420"/>
    </cofactor>
</comment>
<dbReference type="InterPro" id="IPR001352">
    <property type="entry name" value="RNase_HII/HIII"/>
</dbReference>
<evidence type="ECO:0000256" key="13">
    <source>
        <dbReference type="ARBA" id="ARBA00023211"/>
    </source>
</evidence>
<gene>
    <name evidence="14" type="primary">rnhB</name>
    <name evidence="18" type="ORF">GQ588_05655</name>
</gene>
<evidence type="ECO:0000256" key="8">
    <source>
        <dbReference type="ARBA" id="ARBA00022490"/>
    </source>
</evidence>
<evidence type="ECO:0000313" key="18">
    <source>
        <dbReference type="EMBL" id="QHA00168.1"/>
    </source>
</evidence>
<feature type="binding site" evidence="14 15">
    <location>
        <position position="30"/>
    </location>
    <ligand>
        <name>a divalent metal cation</name>
        <dbReference type="ChEBI" id="CHEBI:60240"/>
    </ligand>
</feature>
<comment type="function">
    <text evidence="3 14 16">Endonuclease that specifically degrades the RNA of RNA-DNA hybrids.</text>
</comment>
<dbReference type="NCBIfam" id="NF000595">
    <property type="entry name" value="PRK00015.1-3"/>
    <property type="match status" value="1"/>
</dbReference>
<evidence type="ECO:0000256" key="15">
    <source>
        <dbReference type="PROSITE-ProRule" id="PRU01319"/>
    </source>
</evidence>
<dbReference type="GO" id="GO:0004523">
    <property type="term" value="F:RNA-DNA hybrid ribonuclease activity"/>
    <property type="evidence" value="ECO:0007669"/>
    <property type="project" value="UniProtKB-UniRule"/>
</dbReference>
<accession>A0A857DHQ4</accession>
<comment type="similarity">
    <text evidence="5 14 16">Belongs to the RNase HII family.</text>
</comment>
<organism evidence="18 19">
    <name type="scientific">Dehalobacter restrictus</name>
    <dbReference type="NCBI Taxonomy" id="55583"/>
    <lineage>
        <taxon>Bacteria</taxon>
        <taxon>Bacillati</taxon>
        <taxon>Bacillota</taxon>
        <taxon>Clostridia</taxon>
        <taxon>Eubacteriales</taxon>
        <taxon>Desulfitobacteriaceae</taxon>
        <taxon>Dehalobacter</taxon>
    </lineage>
</organism>
<evidence type="ECO:0000256" key="14">
    <source>
        <dbReference type="HAMAP-Rule" id="MF_00052"/>
    </source>
</evidence>
<evidence type="ECO:0000256" key="3">
    <source>
        <dbReference type="ARBA" id="ARBA00004065"/>
    </source>
</evidence>
<evidence type="ECO:0000256" key="1">
    <source>
        <dbReference type="ARBA" id="ARBA00000077"/>
    </source>
</evidence>
<dbReference type="InterPro" id="IPR036397">
    <property type="entry name" value="RNaseH_sf"/>
</dbReference>
<dbReference type="AlphaFoldDB" id="A0A857DHQ4"/>
<comment type="cofactor">
    <cofactor evidence="14 15">
        <name>Mn(2+)</name>
        <dbReference type="ChEBI" id="CHEBI:29035"/>
    </cofactor>
    <cofactor evidence="14 15">
        <name>Mg(2+)</name>
        <dbReference type="ChEBI" id="CHEBI:18420"/>
    </cofactor>
    <text evidence="14 15">Manganese or magnesium. Binds 1 divalent metal ion per monomer in the absence of substrate. May bind a second metal ion after substrate binding.</text>
</comment>
<dbReference type="SUPFAM" id="SSF53098">
    <property type="entry name" value="Ribonuclease H-like"/>
    <property type="match status" value="1"/>
</dbReference>
<feature type="binding site" evidence="14 15">
    <location>
        <position position="29"/>
    </location>
    <ligand>
        <name>a divalent metal cation</name>
        <dbReference type="ChEBI" id="CHEBI:60240"/>
    </ligand>
</feature>
<sequence length="215" mass="23695">MDEIERIGKLLEIEKGLFAEGYSRIAGIDEAGRGPLAGPVIAAACILPREFELPGLNDSKKLSEKKRRNLAEEIKKQAVAFALGSATSGEIDLLNILRATKLAMIRALENLKMNPDYVIIDGRDMLNMDTAQKAIIGGDGLSASIAAASILAKVTRDELMDEMHQIYPEYHFDQHKGYGTKLHMEVINRFGPCPIHRQSFSPIKEMIAGTQYKLG</sequence>
<keyword evidence="12 14" id="KW-0378">Hydrolase</keyword>
<dbReference type="GO" id="GO:0003723">
    <property type="term" value="F:RNA binding"/>
    <property type="evidence" value="ECO:0007669"/>
    <property type="project" value="UniProtKB-UniRule"/>
</dbReference>
<name>A0A857DHQ4_9FIRM</name>
<feature type="binding site" evidence="14 15">
    <location>
        <position position="121"/>
    </location>
    <ligand>
        <name>a divalent metal cation</name>
        <dbReference type="ChEBI" id="CHEBI:60240"/>
    </ligand>
</feature>
<dbReference type="CDD" id="cd07182">
    <property type="entry name" value="RNase_HII_bacteria_HII_like"/>
    <property type="match status" value="1"/>
</dbReference>
<evidence type="ECO:0000256" key="2">
    <source>
        <dbReference type="ARBA" id="ARBA00001946"/>
    </source>
</evidence>
<dbReference type="GO" id="GO:0006298">
    <property type="term" value="P:mismatch repair"/>
    <property type="evidence" value="ECO:0007669"/>
    <property type="project" value="TreeGrafter"/>
</dbReference>
<dbReference type="InterPro" id="IPR024567">
    <property type="entry name" value="RNase_HII/HIII_dom"/>
</dbReference>
<dbReference type="PROSITE" id="PS51975">
    <property type="entry name" value="RNASE_H_2"/>
    <property type="match status" value="1"/>
</dbReference>
<evidence type="ECO:0000256" key="10">
    <source>
        <dbReference type="ARBA" id="ARBA00022723"/>
    </source>
</evidence>
<dbReference type="InterPro" id="IPR022898">
    <property type="entry name" value="RNase_HII"/>
</dbReference>
<dbReference type="PANTHER" id="PTHR10954">
    <property type="entry name" value="RIBONUCLEASE H2 SUBUNIT A"/>
    <property type="match status" value="1"/>
</dbReference>
<dbReference type="EMBL" id="CP046996">
    <property type="protein sequence ID" value="QHA00168.1"/>
    <property type="molecule type" value="Genomic_DNA"/>
</dbReference>